<feature type="domain" description="4Fe4S-binding SPASM" evidence="8">
    <location>
        <begin position="269"/>
        <end position="334"/>
    </location>
</feature>
<keyword evidence="2" id="KW-0004">4Fe-4S</keyword>
<evidence type="ECO:0000256" key="3">
    <source>
        <dbReference type="ARBA" id="ARBA00022691"/>
    </source>
</evidence>
<keyword evidence="5" id="KW-0408">Iron</keyword>
<dbReference type="SFLD" id="SFLDG01067">
    <property type="entry name" value="SPASM/twitch_domain_containing"/>
    <property type="match status" value="1"/>
</dbReference>
<dbReference type="SUPFAM" id="SSF102114">
    <property type="entry name" value="Radical SAM enzymes"/>
    <property type="match status" value="1"/>
</dbReference>
<dbReference type="Proteomes" id="UP000019141">
    <property type="component" value="Unassembled WGS sequence"/>
</dbReference>
<dbReference type="AlphaFoldDB" id="W4LHL8"/>
<keyword evidence="4" id="KW-0479">Metal-binding</keyword>
<dbReference type="InterPro" id="IPR007197">
    <property type="entry name" value="rSAM"/>
</dbReference>
<feature type="domain" description="Radical SAM core" evidence="7">
    <location>
        <begin position="65"/>
        <end position="200"/>
    </location>
</feature>
<evidence type="ECO:0000259" key="7">
    <source>
        <dbReference type="Pfam" id="PF04055"/>
    </source>
</evidence>
<dbReference type="InterPro" id="IPR013785">
    <property type="entry name" value="Aldolase_TIM"/>
</dbReference>
<dbReference type="EMBL" id="AZHW01000643">
    <property type="protein sequence ID" value="ETW97608.1"/>
    <property type="molecule type" value="Genomic_DNA"/>
</dbReference>
<dbReference type="InterPro" id="IPR034391">
    <property type="entry name" value="AdoMet-like_SPASM_containing"/>
</dbReference>
<evidence type="ECO:0000256" key="2">
    <source>
        <dbReference type="ARBA" id="ARBA00022485"/>
    </source>
</evidence>
<dbReference type="GO" id="GO:0046872">
    <property type="term" value="F:metal ion binding"/>
    <property type="evidence" value="ECO:0007669"/>
    <property type="project" value="UniProtKB-KW"/>
</dbReference>
<sequence>MMTTTSDVASTLITSYRRLKHRVGRVILPDSPSASSIPLAEYYKWLRYTRFTPDFPYVIDIQTKSGCNAHCLFCPVGREENKIYGTMSDDLFQSIIDEVVTFPSTRIINPYLLNDPLVDKNLPERLAYIVKKKEGRKQPQVRITTNAGLLTEEMGYRLLHSEGLDEINFSFHSIVPEVYEEMMPPLKYERVMGNILRFKAMWDQYAGKKPRLEIWTVLTKPVIANLQQEKAYWKKVGIGFKARKLDNRANADIEALGLGDREFIRVPFCVIPYWRAWVMWNGDMIMCCVDQERSNLLGNCAEHSIREVWQNPAYQALRQRWRSKELEGLLCEGCKGS</sequence>
<proteinExistence type="predicted"/>
<dbReference type="PANTHER" id="PTHR11228">
    <property type="entry name" value="RADICAL SAM DOMAIN PROTEIN"/>
    <property type="match status" value="1"/>
</dbReference>
<gene>
    <name evidence="9" type="ORF">ETSY1_22035</name>
</gene>
<dbReference type="CDD" id="cd01335">
    <property type="entry name" value="Radical_SAM"/>
    <property type="match status" value="1"/>
</dbReference>
<dbReference type="HOGENOM" id="CLU_009273_1_2_7"/>
<dbReference type="InterPro" id="IPR023885">
    <property type="entry name" value="4Fe4S-binding_SPASM_dom"/>
</dbReference>
<dbReference type="InterPro" id="IPR050377">
    <property type="entry name" value="Radical_SAM_PqqE_MftC-like"/>
</dbReference>
<evidence type="ECO:0000256" key="5">
    <source>
        <dbReference type="ARBA" id="ARBA00023004"/>
    </source>
</evidence>
<dbReference type="PANTHER" id="PTHR11228:SF7">
    <property type="entry name" value="PQQA PEPTIDE CYCLASE"/>
    <property type="match status" value="1"/>
</dbReference>
<evidence type="ECO:0000313" key="9">
    <source>
        <dbReference type="EMBL" id="ETW97608.1"/>
    </source>
</evidence>
<evidence type="ECO:0000259" key="8">
    <source>
        <dbReference type="Pfam" id="PF13186"/>
    </source>
</evidence>
<dbReference type="SFLD" id="SFLDS00029">
    <property type="entry name" value="Radical_SAM"/>
    <property type="match status" value="1"/>
</dbReference>
<dbReference type="InterPro" id="IPR058240">
    <property type="entry name" value="rSAM_sf"/>
</dbReference>
<keyword evidence="10" id="KW-1185">Reference proteome</keyword>
<evidence type="ECO:0000256" key="1">
    <source>
        <dbReference type="ARBA" id="ARBA00001966"/>
    </source>
</evidence>
<reference evidence="9 10" key="1">
    <citation type="journal article" date="2014" name="Nature">
        <title>An environmental bacterial taxon with a large and distinct metabolic repertoire.</title>
        <authorList>
            <person name="Wilson M.C."/>
            <person name="Mori T."/>
            <person name="Ruckert C."/>
            <person name="Uria A.R."/>
            <person name="Helf M.J."/>
            <person name="Takada K."/>
            <person name="Gernert C."/>
            <person name="Steffens U.A."/>
            <person name="Heycke N."/>
            <person name="Schmitt S."/>
            <person name="Rinke C."/>
            <person name="Helfrich E.J."/>
            <person name="Brachmann A.O."/>
            <person name="Gurgui C."/>
            <person name="Wakimoto T."/>
            <person name="Kracht M."/>
            <person name="Crusemann M."/>
            <person name="Hentschel U."/>
            <person name="Abe I."/>
            <person name="Matsunaga S."/>
            <person name="Kalinowski J."/>
            <person name="Takeyama H."/>
            <person name="Piel J."/>
        </authorList>
    </citation>
    <scope>NUCLEOTIDE SEQUENCE [LARGE SCALE GENOMIC DNA]</scope>
    <source>
        <strain evidence="10">TSY1</strain>
    </source>
</reference>
<evidence type="ECO:0008006" key="11">
    <source>
        <dbReference type="Google" id="ProtNLM"/>
    </source>
</evidence>
<evidence type="ECO:0000256" key="6">
    <source>
        <dbReference type="ARBA" id="ARBA00023014"/>
    </source>
</evidence>
<dbReference type="Gene3D" id="3.20.20.70">
    <property type="entry name" value="Aldolase class I"/>
    <property type="match status" value="1"/>
</dbReference>
<dbReference type="GO" id="GO:0003824">
    <property type="term" value="F:catalytic activity"/>
    <property type="evidence" value="ECO:0007669"/>
    <property type="project" value="InterPro"/>
</dbReference>
<accession>W4LHL8</accession>
<comment type="cofactor">
    <cofactor evidence="1">
        <name>[4Fe-4S] cluster</name>
        <dbReference type="ChEBI" id="CHEBI:49883"/>
    </cofactor>
</comment>
<protein>
    <recommendedName>
        <fullName evidence="11">Radical SAM protein</fullName>
    </recommendedName>
</protein>
<dbReference type="SFLD" id="SFLDG01387">
    <property type="entry name" value="BtrN-like_SPASM_domain_contain"/>
    <property type="match status" value="1"/>
</dbReference>
<evidence type="ECO:0000313" key="10">
    <source>
        <dbReference type="Proteomes" id="UP000019141"/>
    </source>
</evidence>
<dbReference type="Pfam" id="PF13186">
    <property type="entry name" value="SPASM"/>
    <property type="match status" value="1"/>
</dbReference>
<name>W4LHL8_ENTF1</name>
<keyword evidence="3" id="KW-0949">S-adenosyl-L-methionine</keyword>
<comment type="caution">
    <text evidence="9">The sequence shown here is derived from an EMBL/GenBank/DDBJ whole genome shotgun (WGS) entry which is preliminary data.</text>
</comment>
<dbReference type="Pfam" id="PF04055">
    <property type="entry name" value="Radical_SAM"/>
    <property type="match status" value="1"/>
</dbReference>
<organism evidence="9 10">
    <name type="scientific">Entotheonella factor</name>
    <dbReference type="NCBI Taxonomy" id="1429438"/>
    <lineage>
        <taxon>Bacteria</taxon>
        <taxon>Pseudomonadati</taxon>
        <taxon>Nitrospinota/Tectimicrobiota group</taxon>
        <taxon>Candidatus Tectimicrobiota</taxon>
        <taxon>Candidatus Entotheonellia</taxon>
        <taxon>Candidatus Entotheonellales</taxon>
        <taxon>Candidatus Entotheonellaceae</taxon>
        <taxon>Candidatus Entotheonella</taxon>
    </lineage>
</organism>
<dbReference type="GO" id="GO:0051536">
    <property type="term" value="F:iron-sulfur cluster binding"/>
    <property type="evidence" value="ECO:0007669"/>
    <property type="project" value="UniProtKB-KW"/>
</dbReference>
<keyword evidence="6" id="KW-0411">Iron-sulfur</keyword>
<dbReference type="CDD" id="cd21109">
    <property type="entry name" value="SPASM"/>
    <property type="match status" value="1"/>
</dbReference>
<evidence type="ECO:0000256" key="4">
    <source>
        <dbReference type="ARBA" id="ARBA00022723"/>
    </source>
</evidence>